<feature type="region of interest" description="Disordered" evidence="5">
    <location>
        <begin position="820"/>
        <end position="846"/>
    </location>
</feature>
<reference evidence="7 8" key="1">
    <citation type="submission" date="2021-02" db="EMBL/GenBank/DDBJ databases">
        <title>Leishmania (Mundinia) enrietti genome sequencing and assembly.</title>
        <authorList>
            <person name="Almutairi H."/>
            <person name="Gatherer D."/>
        </authorList>
    </citation>
    <scope>NUCLEOTIDE SEQUENCE [LARGE SCALE GENOMIC DNA]</scope>
    <source>
        <strain evidence="7">CUR178</strain>
    </source>
</reference>
<evidence type="ECO:0000256" key="4">
    <source>
        <dbReference type="ARBA" id="ARBA00022840"/>
    </source>
</evidence>
<evidence type="ECO:0000256" key="2">
    <source>
        <dbReference type="ARBA" id="ARBA00022741"/>
    </source>
</evidence>
<dbReference type="GO" id="GO:0000045">
    <property type="term" value="P:autophagosome assembly"/>
    <property type="evidence" value="ECO:0007669"/>
    <property type="project" value="TreeGrafter"/>
</dbReference>
<organism evidence="7 8">
    <name type="scientific">Leishmania enriettii</name>
    <dbReference type="NCBI Taxonomy" id="5663"/>
    <lineage>
        <taxon>Eukaryota</taxon>
        <taxon>Discoba</taxon>
        <taxon>Euglenozoa</taxon>
        <taxon>Kinetoplastea</taxon>
        <taxon>Metakinetoplastina</taxon>
        <taxon>Trypanosomatida</taxon>
        <taxon>Trypanosomatidae</taxon>
        <taxon>Leishmaniinae</taxon>
        <taxon>Leishmania</taxon>
    </lineage>
</organism>
<dbReference type="SMART" id="SM00220">
    <property type="entry name" value="S_TKc"/>
    <property type="match status" value="1"/>
</dbReference>
<dbReference type="GO" id="GO:0016020">
    <property type="term" value="C:membrane"/>
    <property type="evidence" value="ECO:0007669"/>
    <property type="project" value="TreeGrafter"/>
</dbReference>
<feature type="compositionally biased region" description="Polar residues" evidence="5">
    <location>
        <begin position="392"/>
        <end position="401"/>
    </location>
</feature>
<dbReference type="GeneID" id="94171792"/>
<accession>A0A836GJY6</accession>
<gene>
    <name evidence="7" type="ORF">CUR178_04575</name>
</gene>
<evidence type="ECO:0000256" key="3">
    <source>
        <dbReference type="ARBA" id="ARBA00022777"/>
    </source>
</evidence>
<dbReference type="SUPFAM" id="SSF56112">
    <property type="entry name" value="Protein kinase-like (PK-like)"/>
    <property type="match status" value="1"/>
</dbReference>
<dbReference type="GO" id="GO:0000407">
    <property type="term" value="C:phagophore assembly site"/>
    <property type="evidence" value="ECO:0007669"/>
    <property type="project" value="TreeGrafter"/>
</dbReference>
<dbReference type="PROSITE" id="PS00108">
    <property type="entry name" value="PROTEIN_KINASE_ST"/>
    <property type="match status" value="1"/>
</dbReference>
<evidence type="ECO:0000259" key="6">
    <source>
        <dbReference type="PROSITE" id="PS50011"/>
    </source>
</evidence>
<dbReference type="FunFam" id="1.10.510.10:FF:001268">
    <property type="entry name" value="Protein lipid droplet kinase (LDK)"/>
    <property type="match status" value="1"/>
</dbReference>
<evidence type="ECO:0000256" key="5">
    <source>
        <dbReference type="SAM" id="MobiDB-lite"/>
    </source>
</evidence>
<proteinExistence type="predicted"/>
<dbReference type="KEGG" id="lenr:94171792"/>
<dbReference type="OrthoDB" id="40902at2759"/>
<dbReference type="GO" id="GO:0004674">
    <property type="term" value="F:protein serine/threonine kinase activity"/>
    <property type="evidence" value="ECO:0007669"/>
    <property type="project" value="InterPro"/>
</dbReference>
<dbReference type="InterPro" id="IPR011009">
    <property type="entry name" value="Kinase-like_dom_sf"/>
</dbReference>
<dbReference type="Pfam" id="PF00069">
    <property type="entry name" value="Pkinase"/>
    <property type="match status" value="1"/>
</dbReference>
<feature type="region of interest" description="Disordered" evidence="5">
    <location>
        <begin position="379"/>
        <end position="429"/>
    </location>
</feature>
<comment type="caution">
    <text evidence="7">The sequence shown here is derived from an EMBL/GenBank/DDBJ whole genome shotgun (WGS) entry which is preliminary data.</text>
</comment>
<dbReference type="Proteomes" id="UP000674179">
    <property type="component" value="Chromosome 28"/>
</dbReference>
<dbReference type="GO" id="GO:0005829">
    <property type="term" value="C:cytosol"/>
    <property type="evidence" value="ECO:0007669"/>
    <property type="project" value="TreeGrafter"/>
</dbReference>
<dbReference type="AlphaFoldDB" id="A0A836GJY6"/>
<keyword evidence="3" id="KW-0418">Kinase</keyword>
<evidence type="ECO:0000313" key="7">
    <source>
        <dbReference type="EMBL" id="KAG5475124.1"/>
    </source>
</evidence>
<dbReference type="PANTHER" id="PTHR24348:SF22">
    <property type="entry name" value="NON-SPECIFIC SERINE_THREONINE PROTEIN KINASE"/>
    <property type="match status" value="1"/>
</dbReference>
<keyword evidence="4" id="KW-0067">ATP-binding</keyword>
<dbReference type="GO" id="GO:0010506">
    <property type="term" value="P:regulation of autophagy"/>
    <property type="evidence" value="ECO:0007669"/>
    <property type="project" value="InterPro"/>
</dbReference>
<evidence type="ECO:0000313" key="8">
    <source>
        <dbReference type="Proteomes" id="UP000674179"/>
    </source>
</evidence>
<feature type="compositionally biased region" description="Acidic residues" evidence="5">
    <location>
        <begin position="479"/>
        <end position="496"/>
    </location>
</feature>
<feature type="region of interest" description="Disordered" evidence="5">
    <location>
        <begin position="468"/>
        <end position="507"/>
    </location>
</feature>
<sequence>MIAGKVIGDEVQYRLEALIASGAFSTVWRCTELSSGQSYAMKIVDKRVALRKKMTEALIREVNALDIAGNSPYVTGLVDKMISKHNYYLVMDLAEGGTLLDLIRERRQELRQMQLSTSSGRSLMCLPQSPTTPFMAYDRVQHYFKQLLLALSSLHDRNIVHRDVKPENILLNKRRTQVVLSDFGFACHCAPGSKLHRACGTLKYCAPELLREYPSYDGRKVDVWAAGVTLYVMLFGGLPYRCSRNEPDALLELIETTAYCLPHPIPALIEDMLQRMLCVDSAQRWSVKQLLQHPWMSVMELCSPSARSPLGCSSASARAIAREMPTPLTTAVPEATGAVAGMLFHECPLTSSFPFDEDDVDDGFYKSIDHLRLDSSMSSCPIRGNTPKMQVWQRSSHTGAQFSHGEDASLSISRSASPLHPGNSAPVQGRELDMWSASGSFAASTSSVRPLRTSTKQKILQCGTEFTSMTSIESSSSSEEPEEDEEEHDSEDETGDRDEGCGDAAAAGQAGNISMGTSLSTRAPCASEPQCCGRWDRYAYGLWLTTRVAAHLVAFVVVCVLAVALRVFLKCDIIDLPLPKALHGYISFILETPLRRPHAHLTAGAAPLSRLSGASSKTSPLVLLHRGSRGDSSTHQVTTSPIPGSGLRHYVRTADQIMRDSFVGSVVMSRNASLMDFVHRKAAIPYSRENSEDQSISLSPAASSLSTLAPIPSCVSHQSTEKEEVIAPEACTESAERTAATLLPISEKSQRSANRPASSAGGSEKGSKEQRGREEKGSSLHKEQRRTQLPREPLISIQKALSAKARLHDSADVDRLLKSEAPLADSHESATDDTSSGDSTLEKLGNSPYQSLLYSPIIRMPMVPGADQCGAEDFALVAELSHA</sequence>
<keyword evidence="2" id="KW-0547">Nucleotide-binding</keyword>
<dbReference type="EMBL" id="JAFHKP010000028">
    <property type="protein sequence ID" value="KAG5475124.1"/>
    <property type="molecule type" value="Genomic_DNA"/>
</dbReference>
<dbReference type="InterPro" id="IPR008271">
    <property type="entry name" value="Ser/Thr_kinase_AS"/>
</dbReference>
<feature type="compositionally biased region" description="Basic and acidic residues" evidence="5">
    <location>
        <begin position="765"/>
        <end position="786"/>
    </location>
</feature>
<evidence type="ECO:0000256" key="1">
    <source>
        <dbReference type="ARBA" id="ARBA00022679"/>
    </source>
</evidence>
<protein>
    <recommendedName>
        <fullName evidence="6">Protein kinase domain-containing protein</fullName>
    </recommendedName>
</protein>
<name>A0A836GJY6_LEIEN</name>
<keyword evidence="1" id="KW-0808">Transferase</keyword>
<dbReference type="Gene3D" id="1.10.510.10">
    <property type="entry name" value="Transferase(Phosphotransferase) domain 1"/>
    <property type="match status" value="1"/>
</dbReference>
<dbReference type="RefSeq" id="XP_067691653.1">
    <property type="nucleotide sequence ID" value="XM_067836282.1"/>
</dbReference>
<feature type="domain" description="Protein kinase" evidence="6">
    <location>
        <begin position="13"/>
        <end position="296"/>
    </location>
</feature>
<dbReference type="PANTHER" id="PTHR24348">
    <property type="entry name" value="SERINE/THREONINE-PROTEIN KINASE UNC-51-RELATED"/>
    <property type="match status" value="1"/>
</dbReference>
<dbReference type="InterPro" id="IPR045269">
    <property type="entry name" value="Atg1-like"/>
</dbReference>
<dbReference type="PROSITE" id="PS50011">
    <property type="entry name" value="PROTEIN_KINASE_DOM"/>
    <property type="match status" value="1"/>
</dbReference>
<feature type="region of interest" description="Disordered" evidence="5">
    <location>
        <begin position="742"/>
        <end position="794"/>
    </location>
</feature>
<feature type="compositionally biased region" description="Low complexity" evidence="5">
    <location>
        <begin position="468"/>
        <end position="478"/>
    </location>
</feature>
<dbReference type="InterPro" id="IPR000719">
    <property type="entry name" value="Prot_kinase_dom"/>
</dbReference>
<dbReference type="GO" id="GO:0005776">
    <property type="term" value="C:autophagosome"/>
    <property type="evidence" value="ECO:0007669"/>
    <property type="project" value="TreeGrafter"/>
</dbReference>
<dbReference type="GO" id="GO:0005524">
    <property type="term" value="F:ATP binding"/>
    <property type="evidence" value="ECO:0007669"/>
    <property type="project" value="UniProtKB-KW"/>
</dbReference>
<keyword evidence="8" id="KW-1185">Reference proteome</keyword>